<feature type="domain" description="Nitrite/Sulfite reductase ferredoxin-like" evidence="12">
    <location>
        <begin position="78"/>
        <end position="138"/>
    </location>
</feature>
<protein>
    <submittedName>
        <fullName evidence="13">Sulfite reductase [NADPH] hemoprotein beta-component</fullName>
    </submittedName>
</protein>
<evidence type="ECO:0000256" key="4">
    <source>
        <dbReference type="ARBA" id="ARBA00022485"/>
    </source>
</evidence>
<evidence type="ECO:0000256" key="2">
    <source>
        <dbReference type="ARBA" id="ARBA00001966"/>
    </source>
</evidence>
<evidence type="ECO:0000256" key="7">
    <source>
        <dbReference type="ARBA" id="ARBA00023002"/>
    </source>
</evidence>
<keyword evidence="5" id="KW-0349">Heme</keyword>
<evidence type="ECO:0000256" key="6">
    <source>
        <dbReference type="ARBA" id="ARBA00022723"/>
    </source>
</evidence>
<dbReference type="SUPFAM" id="SSF55124">
    <property type="entry name" value="Nitrite/Sulfite reductase N-terminal domain-like"/>
    <property type="match status" value="2"/>
</dbReference>
<dbReference type="GO" id="GO:0000103">
    <property type="term" value="P:sulfate assimilation"/>
    <property type="evidence" value="ECO:0007669"/>
    <property type="project" value="TreeGrafter"/>
</dbReference>
<organism evidence="13 14">
    <name type="scientific">Fimbriiglobus ruber</name>
    <dbReference type="NCBI Taxonomy" id="1908690"/>
    <lineage>
        <taxon>Bacteria</taxon>
        <taxon>Pseudomonadati</taxon>
        <taxon>Planctomycetota</taxon>
        <taxon>Planctomycetia</taxon>
        <taxon>Gemmatales</taxon>
        <taxon>Gemmataceae</taxon>
        <taxon>Fimbriiglobus</taxon>
    </lineage>
</organism>
<dbReference type="GO" id="GO:0050311">
    <property type="term" value="F:sulfite reductase (ferredoxin) activity"/>
    <property type="evidence" value="ECO:0007669"/>
    <property type="project" value="TreeGrafter"/>
</dbReference>
<dbReference type="GO" id="GO:0009337">
    <property type="term" value="C:sulfite reductase complex (NADPH)"/>
    <property type="evidence" value="ECO:0007669"/>
    <property type="project" value="TreeGrafter"/>
</dbReference>
<name>A0A225DZT8_9BACT</name>
<dbReference type="InterPro" id="IPR036136">
    <property type="entry name" value="Nit/Sulf_reduc_fer-like_dom_sf"/>
</dbReference>
<dbReference type="InterPro" id="IPR006066">
    <property type="entry name" value="NO2/SO3_Rdtase_FeS/sirohaem_BS"/>
</dbReference>
<dbReference type="PANTHER" id="PTHR11493:SF47">
    <property type="entry name" value="SULFITE REDUCTASE [NADPH] SUBUNIT BETA"/>
    <property type="match status" value="1"/>
</dbReference>
<keyword evidence="9" id="KW-0411">Iron-sulfur</keyword>
<evidence type="ECO:0000259" key="12">
    <source>
        <dbReference type="Pfam" id="PF03460"/>
    </source>
</evidence>
<comment type="caution">
    <text evidence="13">The sequence shown here is derived from an EMBL/GenBank/DDBJ whole genome shotgun (WGS) entry which is preliminary data.</text>
</comment>
<dbReference type="Pfam" id="PF01077">
    <property type="entry name" value="NIR_SIR"/>
    <property type="match status" value="1"/>
</dbReference>
<dbReference type="InterPro" id="IPR045169">
    <property type="entry name" value="NO2/SO3_Rdtase_4Fe4S_prot"/>
</dbReference>
<dbReference type="Gene3D" id="3.90.480.10">
    <property type="entry name" value="Sulfite Reductase Hemoprotein,Domain 2"/>
    <property type="match status" value="1"/>
</dbReference>
<dbReference type="AlphaFoldDB" id="A0A225DZT8"/>
<feature type="domain" description="Nitrite/Sulfite reductase ferredoxin-like" evidence="12">
    <location>
        <begin position="355"/>
        <end position="423"/>
    </location>
</feature>
<keyword evidence="7" id="KW-0560">Oxidoreductase</keyword>
<dbReference type="PROSITE" id="PS00365">
    <property type="entry name" value="NIR_SIR"/>
    <property type="match status" value="1"/>
</dbReference>
<dbReference type="SUPFAM" id="SSF56014">
    <property type="entry name" value="Nitrite and sulphite reductase 4Fe-4S domain-like"/>
    <property type="match status" value="2"/>
</dbReference>
<dbReference type="GO" id="GO:0051539">
    <property type="term" value="F:4 iron, 4 sulfur cluster binding"/>
    <property type="evidence" value="ECO:0007669"/>
    <property type="project" value="UniProtKB-KW"/>
</dbReference>
<evidence type="ECO:0000256" key="3">
    <source>
        <dbReference type="ARBA" id="ARBA00010429"/>
    </source>
</evidence>
<comment type="similarity">
    <text evidence="3">Belongs to the nitrite and sulfite reductase 4Fe-4S domain family.</text>
</comment>
<evidence type="ECO:0000256" key="1">
    <source>
        <dbReference type="ARBA" id="ARBA00001929"/>
    </source>
</evidence>
<dbReference type="GO" id="GO:0020037">
    <property type="term" value="F:heme binding"/>
    <property type="evidence" value="ECO:0007669"/>
    <property type="project" value="InterPro"/>
</dbReference>
<evidence type="ECO:0000256" key="10">
    <source>
        <dbReference type="SAM" id="MobiDB-lite"/>
    </source>
</evidence>
<keyword evidence="8" id="KW-0408">Iron</keyword>
<feature type="domain" description="Nitrite/sulphite reductase 4Fe-4S" evidence="11">
    <location>
        <begin position="188"/>
        <end position="336"/>
    </location>
</feature>
<dbReference type="NCBIfam" id="NF010029">
    <property type="entry name" value="PRK13504.1"/>
    <property type="match status" value="1"/>
</dbReference>
<comment type="cofactor">
    <cofactor evidence="1">
        <name>siroheme</name>
        <dbReference type="ChEBI" id="CHEBI:60052"/>
    </cofactor>
</comment>
<dbReference type="InterPro" id="IPR045854">
    <property type="entry name" value="NO2/SO3_Rdtase_4Fe4S_sf"/>
</dbReference>
<keyword evidence="6" id="KW-0479">Metal-binding</keyword>
<dbReference type="GO" id="GO:0046872">
    <property type="term" value="F:metal ion binding"/>
    <property type="evidence" value="ECO:0007669"/>
    <property type="project" value="UniProtKB-KW"/>
</dbReference>
<evidence type="ECO:0000313" key="14">
    <source>
        <dbReference type="Proteomes" id="UP000214646"/>
    </source>
</evidence>
<evidence type="ECO:0000313" key="13">
    <source>
        <dbReference type="EMBL" id="OWK46851.1"/>
    </source>
</evidence>
<dbReference type="RefSeq" id="WP_088252027.1">
    <property type="nucleotide sequence ID" value="NZ_NIDE01000001.1"/>
</dbReference>
<dbReference type="GO" id="GO:0016002">
    <property type="term" value="F:sulfite reductase activity"/>
    <property type="evidence" value="ECO:0007669"/>
    <property type="project" value="TreeGrafter"/>
</dbReference>
<sequence>MSTDTTTAPATAPKLSPVEGIKESSQYLRGTLPEEVAANTDHFSEDAKQLIKFHGSYQQEDRDARKNRPKGGATGKAYMMMIRLKLPGGVLSAGQYLAMDDLAGQYANSTLRFTTRQSIQFHGILKSNLKATIAGINEALVTTLGGCGDVNRNVMTCPAPTGDPVRTQMSDLCGKIAEHLAPKSGKKSYYEIWLNGESVTPPDTAEEAEPIYGKVYLPRKFKIGFAMPYDNCTDIHAQCLGFLAITENGKPVGYNLMVGGGQGQTNSMPDTYPLLSQSVAYLDPDEVVIAAEAVAKLYRDHGNRADRKRARLKYVMHDWGVEKFRAVFARDYWEKPLRMPKDAPITELDLHHGWHPQADGKWFLGLSVENGRVKDEGNYRLRSGLRAIVSKVKCSVRLTPQQDALLCDIDLANKATVDSLLNEYGIPRPENLSLVRKWSMACPAIPTCGLAITESERSLPGLVDNLHTALTDLGLDREPISVRMTGCPNGCARPYQSEIGLVGRGGTKYTVYIGGDRIGRRLNAEVEDSVPIDQIVPKLSSVFRAFKDERTNGEDFGGYCDRIGLERLKSLFSTK</sequence>
<dbReference type="Gene3D" id="3.30.413.10">
    <property type="entry name" value="Sulfite Reductase Hemoprotein, domain 1"/>
    <property type="match status" value="2"/>
</dbReference>
<reference evidence="14" key="1">
    <citation type="submission" date="2017-06" db="EMBL/GenBank/DDBJ databases">
        <title>Genome analysis of Fimbriiglobus ruber SP5, the first member of the order Planctomycetales with confirmed chitinolytic capability.</title>
        <authorList>
            <person name="Ravin N.V."/>
            <person name="Rakitin A.L."/>
            <person name="Ivanova A.A."/>
            <person name="Beletsky A.V."/>
            <person name="Kulichevskaya I.S."/>
            <person name="Mardanov A.V."/>
            <person name="Dedysh S.N."/>
        </authorList>
    </citation>
    <scope>NUCLEOTIDE SEQUENCE [LARGE SCALE GENOMIC DNA]</scope>
    <source>
        <strain evidence="14">SP5</strain>
    </source>
</reference>
<dbReference type="PANTHER" id="PTHR11493">
    <property type="entry name" value="SULFITE REDUCTASE [NADPH] SUBUNIT BETA-RELATED"/>
    <property type="match status" value="1"/>
</dbReference>
<dbReference type="Proteomes" id="UP000214646">
    <property type="component" value="Unassembled WGS sequence"/>
</dbReference>
<evidence type="ECO:0000259" key="11">
    <source>
        <dbReference type="Pfam" id="PF01077"/>
    </source>
</evidence>
<feature type="region of interest" description="Disordered" evidence="10">
    <location>
        <begin position="1"/>
        <end position="22"/>
    </location>
</feature>
<proteinExistence type="inferred from homology"/>
<keyword evidence="14" id="KW-1185">Reference proteome</keyword>
<dbReference type="InterPro" id="IPR005117">
    <property type="entry name" value="NiRdtase/SiRdtase_haem-b_fer"/>
</dbReference>
<dbReference type="EMBL" id="NIDE01000001">
    <property type="protein sequence ID" value="OWK46851.1"/>
    <property type="molecule type" value="Genomic_DNA"/>
</dbReference>
<dbReference type="Pfam" id="PF03460">
    <property type="entry name" value="NIR_SIR_ferr"/>
    <property type="match status" value="2"/>
</dbReference>
<gene>
    <name evidence="13" type="ORF">FRUB_00550</name>
</gene>
<comment type="cofactor">
    <cofactor evidence="2">
        <name>[4Fe-4S] cluster</name>
        <dbReference type="ChEBI" id="CHEBI:49883"/>
    </cofactor>
</comment>
<dbReference type="InterPro" id="IPR006067">
    <property type="entry name" value="NO2/SO3_Rdtase_4Fe4S_dom"/>
</dbReference>
<evidence type="ECO:0000256" key="8">
    <source>
        <dbReference type="ARBA" id="ARBA00023004"/>
    </source>
</evidence>
<accession>A0A225DZT8</accession>
<evidence type="ECO:0000256" key="5">
    <source>
        <dbReference type="ARBA" id="ARBA00022617"/>
    </source>
</evidence>
<evidence type="ECO:0000256" key="9">
    <source>
        <dbReference type="ARBA" id="ARBA00023014"/>
    </source>
</evidence>
<feature type="compositionally biased region" description="Low complexity" evidence="10">
    <location>
        <begin position="1"/>
        <end position="13"/>
    </location>
</feature>
<dbReference type="PRINTS" id="PR00397">
    <property type="entry name" value="SIROHAEM"/>
</dbReference>
<keyword evidence="4" id="KW-0004">4Fe-4S</keyword>
<dbReference type="OrthoDB" id="9803707at2"/>